<keyword evidence="2" id="KW-1185">Reference proteome</keyword>
<evidence type="ECO:0000313" key="1">
    <source>
        <dbReference type="EMBL" id="KAJ9590936.1"/>
    </source>
</evidence>
<evidence type="ECO:0000313" key="2">
    <source>
        <dbReference type="Proteomes" id="UP001233999"/>
    </source>
</evidence>
<reference evidence="1" key="1">
    <citation type="journal article" date="2023" name="IScience">
        <title>Live-bearing cockroach genome reveals convergent evolutionary mechanisms linked to viviparity in insects and beyond.</title>
        <authorList>
            <person name="Fouks B."/>
            <person name="Harrison M.C."/>
            <person name="Mikhailova A.A."/>
            <person name="Marchal E."/>
            <person name="English S."/>
            <person name="Carruthers M."/>
            <person name="Jennings E.C."/>
            <person name="Chiamaka E.L."/>
            <person name="Frigard R.A."/>
            <person name="Pippel M."/>
            <person name="Attardo G.M."/>
            <person name="Benoit J.B."/>
            <person name="Bornberg-Bauer E."/>
            <person name="Tobe S.S."/>
        </authorList>
    </citation>
    <scope>NUCLEOTIDE SEQUENCE</scope>
    <source>
        <strain evidence="1">Stay&amp;Tobe</strain>
    </source>
</reference>
<dbReference type="Proteomes" id="UP001233999">
    <property type="component" value="Unassembled WGS sequence"/>
</dbReference>
<name>A0AAD8EI23_DIPPU</name>
<feature type="non-terminal residue" evidence="1">
    <location>
        <position position="81"/>
    </location>
</feature>
<organism evidence="1 2">
    <name type="scientific">Diploptera punctata</name>
    <name type="common">Pacific beetle cockroach</name>
    <dbReference type="NCBI Taxonomy" id="6984"/>
    <lineage>
        <taxon>Eukaryota</taxon>
        <taxon>Metazoa</taxon>
        <taxon>Ecdysozoa</taxon>
        <taxon>Arthropoda</taxon>
        <taxon>Hexapoda</taxon>
        <taxon>Insecta</taxon>
        <taxon>Pterygota</taxon>
        <taxon>Neoptera</taxon>
        <taxon>Polyneoptera</taxon>
        <taxon>Dictyoptera</taxon>
        <taxon>Blattodea</taxon>
        <taxon>Blaberoidea</taxon>
        <taxon>Blaberidae</taxon>
        <taxon>Diplopterinae</taxon>
        <taxon>Diploptera</taxon>
    </lineage>
</organism>
<reference evidence="1" key="2">
    <citation type="submission" date="2023-05" db="EMBL/GenBank/DDBJ databases">
        <authorList>
            <person name="Fouks B."/>
        </authorList>
    </citation>
    <scope>NUCLEOTIDE SEQUENCE</scope>
    <source>
        <strain evidence="1">Stay&amp;Tobe</strain>
        <tissue evidence="1">Testes</tissue>
    </source>
</reference>
<gene>
    <name evidence="1" type="ORF">L9F63_016034</name>
</gene>
<dbReference type="EMBL" id="JASPKZ010004177">
    <property type="protein sequence ID" value="KAJ9590936.1"/>
    <property type="molecule type" value="Genomic_DNA"/>
</dbReference>
<dbReference type="AlphaFoldDB" id="A0AAD8EI23"/>
<protein>
    <submittedName>
        <fullName evidence="1">Uncharacterized protein</fullName>
    </submittedName>
</protein>
<sequence length="81" mass="9239">EYTYISGLPKSGEREGVMLGMSLFVYFIKRIKLEAPLYLLTRALLENEIRSDTNLRSQILALISFGEPLLVLLLNNYLSTD</sequence>
<accession>A0AAD8EI23</accession>
<comment type="caution">
    <text evidence="1">The sequence shown here is derived from an EMBL/GenBank/DDBJ whole genome shotgun (WGS) entry which is preliminary data.</text>
</comment>
<proteinExistence type="predicted"/>
<feature type="non-terminal residue" evidence="1">
    <location>
        <position position="1"/>
    </location>
</feature>